<keyword evidence="7" id="KW-0511">Multifunctional enzyme</keyword>
<comment type="caution">
    <text evidence="11">The sequence shown here is derived from an EMBL/GenBank/DDBJ whole genome shotgun (WGS) entry which is preliminary data.</text>
</comment>
<evidence type="ECO:0000256" key="1">
    <source>
        <dbReference type="ARBA" id="ARBA00010679"/>
    </source>
</evidence>
<accession>A0A8J7YNP5</accession>
<evidence type="ECO:0000313" key="12">
    <source>
        <dbReference type="Proteomes" id="UP000716004"/>
    </source>
</evidence>
<evidence type="ECO:0000256" key="2">
    <source>
        <dbReference type="ARBA" id="ARBA00012720"/>
    </source>
</evidence>
<dbReference type="SUPFAM" id="SSF55945">
    <property type="entry name" value="TATA-box binding protein-like"/>
    <property type="match status" value="1"/>
</dbReference>
<evidence type="ECO:0000256" key="4">
    <source>
        <dbReference type="ARBA" id="ARBA00022801"/>
    </source>
</evidence>
<proteinExistence type="inferred from homology"/>
<dbReference type="EC" id="4.2.99.18" evidence="2"/>
<evidence type="ECO:0000256" key="8">
    <source>
        <dbReference type="ARBA" id="ARBA00023295"/>
    </source>
</evidence>
<dbReference type="GO" id="GO:0008534">
    <property type="term" value="F:oxidized purine nucleobase lesion DNA N-glycosylase activity"/>
    <property type="evidence" value="ECO:0007669"/>
    <property type="project" value="InterPro"/>
</dbReference>
<dbReference type="Gene3D" id="1.10.340.30">
    <property type="entry name" value="Hypothetical protein, domain 2"/>
    <property type="match status" value="1"/>
</dbReference>
<dbReference type="Gene3D" id="1.10.1670.10">
    <property type="entry name" value="Helix-hairpin-Helix base-excision DNA repair enzymes (C-terminal)"/>
    <property type="match status" value="1"/>
</dbReference>
<evidence type="ECO:0000256" key="7">
    <source>
        <dbReference type="ARBA" id="ARBA00023268"/>
    </source>
</evidence>
<dbReference type="SMART" id="SM00478">
    <property type="entry name" value="ENDO3c"/>
    <property type="match status" value="1"/>
</dbReference>
<protein>
    <recommendedName>
        <fullName evidence="2">DNA-(apurinic or apyrimidinic site) lyase</fullName>
        <ecNumber evidence="2">4.2.99.18</ecNumber>
    </recommendedName>
</protein>
<name>A0A8J7YNP5_9ARCH</name>
<sequence>MRRYTGHHTGREPAEEHKGAEISVAVSQPFDLRLSVECGQAFRWNRIGENYYCVLGRRILKIRQHGRTLKASLSPDTGFFGVLGLIGDVFRFDDDIDSIIHEISVDKIIAEAVMRYRGLRIIRQDPWECLVSYLCSINSNIPRIRKDVERLSDAFGEEITFDGLKFSTFPTVSSLAEASETELRKLRLGFRAKYISSAARRIRDEGVDLLSLRRMGYEEAFNLLTEFDGVGPKVADCVLLFSLDKLEAFPVDRWVKRAVEILYFDGREMPASKVREWASEHFGAYAGYAQEYLFYGSRLREIVASAPGSRPETPLPELV</sequence>
<dbReference type="GO" id="GO:0140078">
    <property type="term" value="F:class I DNA-(apurinic or apyrimidinic site) endonuclease activity"/>
    <property type="evidence" value="ECO:0007669"/>
    <property type="project" value="UniProtKB-EC"/>
</dbReference>
<keyword evidence="5" id="KW-0234">DNA repair</keyword>
<dbReference type="SUPFAM" id="SSF48150">
    <property type="entry name" value="DNA-glycosylase"/>
    <property type="match status" value="1"/>
</dbReference>
<organism evidence="11 12">
    <name type="scientific">Candidatus Sysuiplasma superficiale</name>
    <dbReference type="NCBI Taxonomy" id="2823368"/>
    <lineage>
        <taxon>Archaea</taxon>
        <taxon>Methanobacteriati</taxon>
        <taxon>Thermoplasmatota</taxon>
        <taxon>Thermoplasmata</taxon>
        <taxon>Candidatus Sysuiplasmatales</taxon>
        <taxon>Candidatus Sysuiplasmataceae</taxon>
        <taxon>Candidatus Sysuiplasma</taxon>
    </lineage>
</organism>
<evidence type="ECO:0000256" key="3">
    <source>
        <dbReference type="ARBA" id="ARBA00022763"/>
    </source>
</evidence>
<dbReference type="InterPro" id="IPR052054">
    <property type="entry name" value="Oxidative_DNA_repair_enzyme"/>
</dbReference>
<dbReference type="EMBL" id="JAGVSJ010000005">
    <property type="protein sequence ID" value="MBX8631511.1"/>
    <property type="molecule type" value="Genomic_DNA"/>
</dbReference>
<dbReference type="Gene3D" id="3.30.310.260">
    <property type="match status" value="1"/>
</dbReference>
<dbReference type="Proteomes" id="UP000716004">
    <property type="component" value="Unassembled WGS sequence"/>
</dbReference>
<dbReference type="Pfam" id="PF00730">
    <property type="entry name" value="HhH-GPD"/>
    <property type="match status" value="1"/>
</dbReference>
<dbReference type="InterPro" id="IPR011257">
    <property type="entry name" value="DNA_glycosylase"/>
</dbReference>
<keyword evidence="3" id="KW-0227">DNA damage</keyword>
<evidence type="ECO:0000256" key="6">
    <source>
        <dbReference type="ARBA" id="ARBA00023239"/>
    </source>
</evidence>
<dbReference type="GO" id="GO:0006284">
    <property type="term" value="P:base-excision repair"/>
    <property type="evidence" value="ECO:0007669"/>
    <property type="project" value="InterPro"/>
</dbReference>
<evidence type="ECO:0000256" key="5">
    <source>
        <dbReference type="ARBA" id="ARBA00023204"/>
    </source>
</evidence>
<dbReference type="CDD" id="cd00056">
    <property type="entry name" value="ENDO3c"/>
    <property type="match status" value="1"/>
</dbReference>
<evidence type="ECO:0000313" key="11">
    <source>
        <dbReference type="EMBL" id="MBX8631511.1"/>
    </source>
</evidence>
<comment type="catalytic activity">
    <reaction evidence="9">
        <text>2'-deoxyribonucleotide-(2'-deoxyribose 5'-phosphate)-2'-deoxyribonucleotide-DNA = a 3'-end 2'-deoxyribonucleotide-(2,3-dehydro-2,3-deoxyribose 5'-phosphate)-DNA + a 5'-end 5'-phospho-2'-deoxyribonucleoside-DNA + H(+)</text>
        <dbReference type="Rhea" id="RHEA:66592"/>
        <dbReference type="Rhea" id="RHEA-COMP:13180"/>
        <dbReference type="Rhea" id="RHEA-COMP:16897"/>
        <dbReference type="Rhea" id="RHEA-COMP:17067"/>
        <dbReference type="ChEBI" id="CHEBI:15378"/>
        <dbReference type="ChEBI" id="CHEBI:136412"/>
        <dbReference type="ChEBI" id="CHEBI:157695"/>
        <dbReference type="ChEBI" id="CHEBI:167181"/>
        <dbReference type="EC" id="4.2.99.18"/>
    </reaction>
</comment>
<dbReference type="GO" id="GO:0003684">
    <property type="term" value="F:damaged DNA binding"/>
    <property type="evidence" value="ECO:0007669"/>
    <property type="project" value="InterPro"/>
</dbReference>
<dbReference type="InterPro" id="IPR023170">
    <property type="entry name" value="HhH_base_excis_C"/>
</dbReference>
<evidence type="ECO:0000256" key="9">
    <source>
        <dbReference type="ARBA" id="ARBA00044632"/>
    </source>
</evidence>
<gene>
    <name evidence="11" type="ORF">J9259_03185</name>
</gene>
<reference evidence="11" key="1">
    <citation type="submission" date="2021-04" db="EMBL/GenBank/DDBJ databases">
        <title>Genomic insights into ecological role and evolution of a novel Thermoplasmata order Candidatus Sysuiplasmatales.</title>
        <authorList>
            <person name="Yuan Y."/>
        </authorList>
    </citation>
    <scope>NUCLEOTIDE SEQUENCE</scope>
    <source>
        <strain evidence="11">YP2-bin.285</strain>
    </source>
</reference>
<keyword evidence="8" id="KW-0326">Glycosidase</keyword>
<dbReference type="PANTHER" id="PTHR10242">
    <property type="entry name" value="8-OXOGUANINE DNA GLYCOSYLASE"/>
    <property type="match status" value="1"/>
</dbReference>
<evidence type="ECO:0000259" key="10">
    <source>
        <dbReference type="SMART" id="SM00478"/>
    </source>
</evidence>
<comment type="similarity">
    <text evidence="1">Belongs to the type-1 OGG1 family.</text>
</comment>
<keyword evidence="4" id="KW-0378">Hydrolase</keyword>
<dbReference type="PANTHER" id="PTHR10242:SF2">
    <property type="entry name" value="N-GLYCOSYLASE_DNA LYASE"/>
    <property type="match status" value="1"/>
</dbReference>
<keyword evidence="6" id="KW-0456">Lyase</keyword>
<dbReference type="InterPro" id="IPR003265">
    <property type="entry name" value="HhH-GPD_domain"/>
</dbReference>
<dbReference type="AlphaFoldDB" id="A0A8J7YNP5"/>
<dbReference type="InterPro" id="IPR012904">
    <property type="entry name" value="OGG_N"/>
</dbReference>
<dbReference type="GO" id="GO:0006289">
    <property type="term" value="P:nucleotide-excision repair"/>
    <property type="evidence" value="ECO:0007669"/>
    <property type="project" value="InterPro"/>
</dbReference>
<feature type="domain" description="HhH-GPD" evidence="10">
    <location>
        <begin position="135"/>
        <end position="298"/>
    </location>
</feature>
<dbReference type="Pfam" id="PF07934">
    <property type="entry name" value="OGG_N"/>
    <property type="match status" value="1"/>
</dbReference>